<dbReference type="EC" id="2.7.7.9" evidence="2"/>
<sequence length="351" mass="39536">MVSKYFEKLLEKEFPSCNLEKISEEEKRKAILKNLKMVIPCAGNGTRGYPAMVETSKELIPVPFKESLQNMVLVQIEKAIDSGILSENIAIVISKDKDDIVQSLTGDHSEIVASLRHKGKGFFADKVERVKIIAPQSKSNYILQDCPYYGNGSPLATKETQEFIGDSDFFYIYPDDVFATIGDNEIQQILETYFEYGGSILPAKNVEEESEFSKYGIVDGSIVKRPKNGVGNVVYKVDNIVEKPGVDNAPSNSASVKGYLFANTFLIHLNEYYRRFDGKDEFMIQIPMKIMMDNGFPFHAVAIDGIYCDTGNYEDFSLTVPIMRMFEKGGGNYISKLEEAINKAKEYRKNL</sequence>
<comment type="similarity">
    <text evidence="1">Belongs to the UDPGP type 2 family.</text>
</comment>
<feature type="domain" description="Nucleotidyl transferase" evidence="6">
    <location>
        <begin position="38"/>
        <end position="316"/>
    </location>
</feature>
<dbReference type="InterPro" id="IPR029044">
    <property type="entry name" value="Nucleotide-diphossugar_trans"/>
</dbReference>
<reference evidence="7 8" key="1">
    <citation type="journal article" date="2018" name="bioRxiv">
        <title>Evidence of independent acquisition and adaption of ultra-small bacteria to human hosts across the highly diverse yet reduced genomes of the phylum Saccharibacteria.</title>
        <authorList>
            <person name="McLean J.S."/>
            <person name="Bor B."/>
            <person name="To T.T."/>
            <person name="Liu Q."/>
            <person name="Kearns K.A."/>
            <person name="Solden L.M."/>
            <person name="Wrighton K.C."/>
            <person name="He X."/>
            <person name="Shi W."/>
        </authorList>
    </citation>
    <scope>NUCLEOTIDE SEQUENCE [LARGE SCALE GENOMIC DNA]</scope>
    <source>
        <strain evidence="7 8">TM7_CMJM_G6_1_HOT_870</strain>
    </source>
</reference>
<dbReference type="RefSeq" id="WP_129718570.1">
    <property type="nucleotide sequence ID" value="NZ_PRLK01000002.1"/>
</dbReference>
<keyword evidence="4 7" id="KW-0548">Nucleotidyltransferase</keyword>
<dbReference type="Pfam" id="PF00483">
    <property type="entry name" value="NTP_transferase"/>
    <property type="match status" value="1"/>
</dbReference>
<dbReference type="Gene3D" id="3.90.550.10">
    <property type="entry name" value="Spore Coat Polysaccharide Biosynthesis Protein SpsA, Chain A"/>
    <property type="match status" value="1"/>
</dbReference>
<dbReference type="Proteomes" id="UP001190925">
    <property type="component" value="Unassembled WGS sequence"/>
</dbReference>
<dbReference type="EMBL" id="PRLK01000002">
    <property type="protein sequence ID" value="RYC72809.1"/>
    <property type="molecule type" value="Genomic_DNA"/>
</dbReference>
<gene>
    <name evidence="7" type="primary">gtaB</name>
    <name evidence="7" type="ORF">G6CMJM_00143</name>
</gene>
<dbReference type="PANTHER" id="PTHR43197:SF1">
    <property type="entry name" value="UTP--GLUCOSE-1-PHOSPHATE URIDYLYLTRANSFERASE"/>
    <property type="match status" value="1"/>
</dbReference>
<dbReference type="InterPro" id="IPR005771">
    <property type="entry name" value="GalU_uridylyltTrfase_bac/arc"/>
</dbReference>
<evidence type="ECO:0000256" key="4">
    <source>
        <dbReference type="ARBA" id="ARBA00022695"/>
    </source>
</evidence>
<dbReference type="SUPFAM" id="SSF53448">
    <property type="entry name" value="Nucleotide-diphospho-sugar transferases"/>
    <property type="match status" value="1"/>
</dbReference>
<proteinExistence type="inferred from homology"/>
<dbReference type="InterPro" id="IPR005835">
    <property type="entry name" value="NTP_transferase_dom"/>
</dbReference>
<evidence type="ECO:0000256" key="3">
    <source>
        <dbReference type="ARBA" id="ARBA00022679"/>
    </source>
</evidence>
<name>A0ABY0FKF2_9BACT</name>
<organism evidence="7 8">
    <name type="scientific">Candidatus Nanogingivalis gingivitcus</name>
    <dbReference type="NCBI Taxonomy" id="2171992"/>
    <lineage>
        <taxon>Bacteria</taxon>
        <taxon>Candidatus Saccharimonadota</taxon>
        <taxon>Candidatus Nanosyncoccalia</taxon>
        <taxon>Candidatus Nanogingivales</taxon>
        <taxon>Candidatus Nanogingivalaceae</taxon>
        <taxon>Candidatus Nanogingivalis</taxon>
    </lineage>
</organism>
<comment type="caution">
    <text evidence="7">The sequence shown here is derived from an EMBL/GenBank/DDBJ whole genome shotgun (WGS) entry which is preliminary data.</text>
</comment>
<reference evidence="7 8" key="2">
    <citation type="journal article" date="2020" name="Cell Rep.">
        <title>Acquisition and Adaptation of Ultra-small Parasitic Reduced Genome Bacteria to Mammalian Hosts.</title>
        <authorList>
            <person name="McLean J.S."/>
            <person name="Bor B."/>
            <person name="Kerns K.A."/>
            <person name="Liu Q."/>
            <person name="To T.T."/>
            <person name="Solden L."/>
            <person name="Hendrickson E.L."/>
            <person name="Wrighton K."/>
            <person name="Shi W."/>
            <person name="He X."/>
        </authorList>
    </citation>
    <scope>NUCLEOTIDE SEQUENCE [LARGE SCALE GENOMIC DNA]</scope>
    <source>
        <strain evidence="7 8">TM7_CMJM_G6_1_HOT_870</strain>
    </source>
</reference>
<keyword evidence="3 7" id="KW-0808">Transferase</keyword>
<comment type="catalytic activity">
    <reaction evidence="5">
        <text>alpha-D-glucose 1-phosphate + UTP + H(+) = UDP-alpha-D-glucose + diphosphate</text>
        <dbReference type="Rhea" id="RHEA:19889"/>
        <dbReference type="ChEBI" id="CHEBI:15378"/>
        <dbReference type="ChEBI" id="CHEBI:33019"/>
        <dbReference type="ChEBI" id="CHEBI:46398"/>
        <dbReference type="ChEBI" id="CHEBI:58601"/>
        <dbReference type="ChEBI" id="CHEBI:58885"/>
        <dbReference type="EC" id="2.7.7.9"/>
    </reaction>
</comment>
<evidence type="ECO:0000256" key="2">
    <source>
        <dbReference type="ARBA" id="ARBA00012415"/>
    </source>
</evidence>
<evidence type="ECO:0000256" key="1">
    <source>
        <dbReference type="ARBA" id="ARBA00006890"/>
    </source>
</evidence>
<accession>A0ABY0FKF2</accession>
<evidence type="ECO:0000313" key="8">
    <source>
        <dbReference type="Proteomes" id="UP001190925"/>
    </source>
</evidence>
<dbReference type="GO" id="GO:0003983">
    <property type="term" value="F:UTP:glucose-1-phosphate uridylyltransferase activity"/>
    <property type="evidence" value="ECO:0007669"/>
    <property type="project" value="UniProtKB-EC"/>
</dbReference>
<evidence type="ECO:0000259" key="6">
    <source>
        <dbReference type="Pfam" id="PF00483"/>
    </source>
</evidence>
<evidence type="ECO:0000256" key="5">
    <source>
        <dbReference type="ARBA" id="ARBA00048128"/>
    </source>
</evidence>
<protein>
    <recommendedName>
        <fullName evidence="2">UTP--glucose-1-phosphate uridylyltransferase</fullName>
        <ecNumber evidence="2">2.7.7.9</ecNumber>
    </recommendedName>
</protein>
<keyword evidence="8" id="KW-1185">Reference proteome</keyword>
<evidence type="ECO:0000313" key="7">
    <source>
        <dbReference type="EMBL" id="RYC72809.1"/>
    </source>
</evidence>
<dbReference type="PANTHER" id="PTHR43197">
    <property type="entry name" value="UTP--GLUCOSE-1-PHOSPHATE URIDYLYLTRANSFERASE"/>
    <property type="match status" value="1"/>
</dbReference>